<feature type="domain" description="DUF3870" evidence="1">
    <location>
        <begin position="13"/>
        <end position="105"/>
    </location>
</feature>
<sequence length="120" mass="13723">MAPTSENQEETLLITGYAKLPSTITAYRLYEVVAIAVEVNPRDGKIVDVDCTLATSVARKIVREIAWGYKLSDGIEELVQRIERRYWGSARKAIIMAFKVIYEKFVAYKQGRSFEQTEKK</sequence>
<evidence type="ECO:0000259" key="1">
    <source>
        <dbReference type="Pfam" id="PF12986"/>
    </source>
</evidence>
<evidence type="ECO:0000313" key="2">
    <source>
        <dbReference type="EMBL" id="SMB97472.1"/>
    </source>
</evidence>
<proteinExistence type="predicted"/>
<dbReference type="Pfam" id="PF12986">
    <property type="entry name" value="DUF3870"/>
    <property type="match status" value="1"/>
</dbReference>
<evidence type="ECO:0000313" key="3">
    <source>
        <dbReference type="Proteomes" id="UP000192569"/>
    </source>
</evidence>
<dbReference type="Proteomes" id="UP000192569">
    <property type="component" value="Chromosome I"/>
</dbReference>
<dbReference type="InterPro" id="IPR024617">
    <property type="entry name" value="DUF3870"/>
</dbReference>
<protein>
    <recommendedName>
        <fullName evidence="1">DUF3870 domain-containing protein</fullName>
    </recommendedName>
</protein>
<dbReference type="EMBL" id="LT838272">
    <property type="protein sequence ID" value="SMB97472.1"/>
    <property type="molecule type" value="Genomic_DNA"/>
</dbReference>
<keyword evidence="3" id="KW-1185">Reference proteome</keyword>
<organism evidence="2 3">
    <name type="scientific">Thermanaeromonas toyohensis ToBE</name>
    <dbReference type="NCBI Taxonomy" id="698762"/>
    <lineage>
        <taxon>Bacteria</taxon>
        <taxon>Bacillati</taxon>
        <taxon>Bacillota</taxon>
        <taxon>Clostridia</taxon>
        <taxon>Neomoorellales</taxon>
        <taxon>Neomoorellaceae</taxon>
        <taxon>Thermanaeromonas</taxon>
    </lineage>
</organism>
<dbReference type="AlphaFoldDB" id="A0A1W1VVR7"/>
<dbReference type="STRING" id="698762.SAMN00808754_1858"/>
<gene>
    <name evidence="2" type="ORF">SAMN00808754_1858</name>
</gene>
<dbReference type="RefSeq" id="WP_084665451.1">
    <property type="nucleotide sequence ID" value="NZ_LT838272.1"/>
</dbReference>
<accession>A0A1W1VVR7</accession>
<dbReference type="OrthoDB" id="88363at2"/>
<reference evidence="2 3" key="1">
    <citation type="submission" date="2017-04" db="EMBL/GenBank/DDBJ databases">
        <authorList>
            <person name="Afonso C.L."/>
            <person name="Miller P.J."/>
            <person name="Scott M.A."/>
            <person name="Spackman E."/>
            <person name="Goraichik I."/>
            <person name="Dimitrov K.M."/>
            <person name="Suarez D.L."/>
            <person name="Swayne D.E."/>
        </authorList>
    </citation>
    <scope>NUCLEOTIDE SEQUENCE [LARGE SCALE GENOMIC DNA]</scope>
    <source>
        <strain evidence="2 3">ToBE</strain>
    </source>
</reference>
<name>A0A1W1VVR7_9FIRM</name>